<evidence type="ECO:0008006" key="4">
    <source>
        <dbReference type="Google" id="ProtNLM"/>
    </source>
</evidence>
<dbReference type="Proteomes" id="UP000068016">
    <property type="component" value="Unassembled WGS sequence"/>
</dbReference>
<dbReference type="AlphaFoldDB" id="A0A108ENW3"/>
<dbReference type="EMBL" id="LPLZ01000046">
    <property type="protein sequence ID" value="KWN14691.1"/>
    <property type="molecule type" value="Genomic_DNA"/>
</dbReference>
<sequence>MAADDAGARLARDARRFDYAGLLTARRTVLRPVSDVQADSRQSSDPCVSPEHSATSPEEFLPTSNGRGTPSPNTQLPPVELTECRTIATHIESAAVPIASIMMQQQYDHSNLLGTLSREIAAFCGDTAIATGGPWEAYVVLNERILPSTELHVSLSHFDLQLRFDARDREAHRLLSGHCTALERELDAMLRAWGCPRSVRITVW</sequence>
<evidence type="ECO:0000313" key="2">
    <source>
        <dbReference type="EMBL" id="KWN14691.1"/>
    </source>
</evidence>
<accession>A0A108ENW3</accession>
<comment type="caution">
    <text evidence="2">The sequence shown here is derived from an EMBL/GenBank/DDBJ whole genome shotgun (WGS) entry which is preliminary data.</text>
</comment>
<gene>
    <name evidence="2" type="ORF">WT83_16485</name>
</gene>
<evidence type="ECO:0000313" key="3">
    <source>
        <dbReference type="Proteomes" id="UP000068016"/>
    </source>
</evidence>
<feature type="region of interest" description="Disordered" evidence="1">
    <location>
        <begin position="31"/>
        <end position="78"/>
    </location>
</feature>
<reference evidence="2 3" key="1">
    <citation type="submission" date="2015-11" db="EMBL/GenBank/DDBJ databases">
        <title>Expanding the genomic diversity of Burkholderia species for the development of highly accurate diagnostics.</title>
        <authorList>
            <person name="Sahl J."/>
            <person name="Keim P."/>
            <person name="Wagner D."/>
        </authorList>
    </citation>
    <scope>NUCLEOTIDE SEQUENCE [LARGE SCALE GENOMIC DNA]</scope>
    <source>
        <strain evidence="2 3">MSMB793WGS</strain>
    </source>
</reference>
<organism evidence="2 3">
    <name type="scientific">Burkholderia territorii</name>
    <dbReference type="NCBI Taxonomy" id="1503055"/>
    <lineage>
        <taxon>Bacteria</taxon>
        <taxon>Pseudomonadati</taxon>
        <taxon>Pseudomonadota</taxon>
        <taxon>Betaproteobacteria</taxon>
        <taxon>Burkholderiales</taxon>
        <taxon>Burkholderiaceae</taxon>
        <taxon>Burkholderia</taxon>
        <taxon>Burkholderia cepacia complex</taxon>
    </lineage>
</organism>
<name>A0A108ENW3_9BURK</name>
<feature type="compositionally biased region" description="Polar residues" evidence="1">
    <location>
        <begin position="37"/>
        <end position="76"/>
    </location>
</feature>
<proteinExistence type="predicted"/>
<dbReference type="InterPro" id="IPR013390">
    <property type="entry name" value="T3SS_HpaP"/>
</dbReference>
<dbReference type="Pfam" id="PF09483">
    <property type="entry name" value="HpaP"/>
    <property type="match status" value="1"/>
</dbReference>
<evidence type="ECO:0000256" key="1">
    <source>
        <dbReference type="SAM" id="MobiDB-lite"/>
    </source>
</evidence>
<dbReference type="NCBIfam" id="TIGR02557">
    <property type="entry name" value="HpaP"/>
    <property type="match status" value="1"/>
</dbReference>
<protein>
    <recommendedName>
        <fullName evidence="4">Type III secretion protein HpaP</fullName>
    </recommendedName>
</protein>